<evidence type="ECO:0000256" key="1">
    <source>
        <dbReference type="SAM" id="MobiDB-lite"/>
    </source>
</evidence>
<reference evidence="2 3" key="1">
    <citation type="journal article" date="2020" name="Nature">
        <title>Six reference-quality genomes reveal evolution of bat adaptations.</title>
        <authorList>
            <person name="Jebb D."/>
            <person name="Huang Z."/>
            <person name="Pippel M."/>
            <person name="Hughes G.M."/>
            <person name="Lavrichenko K."/>
            <person name="Devanna P."/>
            <person name="Winkler S."/>
            <person name="Jermiin L.S."/>
            <person name="Skirmuntt E.C."/>
            <person name="Katzourakis A."/>
            <person name="Burkitt-Gray L."/>
            <person name="Ray D.A."/>
            <person name="Sullivan K.A.M."/>
            <person name="Roscito J.G."/>
            <person name="Kirilenko B.M."/>
            <person name="Davalos L.M."/>
            <person name="Corthals A.P."/>
            <person name="Power M.L."/>
            <person name="Jones G."/>
            <person name="Ransome R.D."/>
            <person name="Dechmann D.K.N."/>
            <person name="Locatelli A.G."/>
            <person name="Puechmaille S.J."/>
            <person name="Fedrigo O."/>
            <person name="Jarvis E.D."/>
            <person name="Hiller M."/>
            <person name="Vernes S.C."/>
            <person name="Myers E.W."/>
            <person name="Teeling E.C."/>
        </authorList>
    </citation>
    <scope>NUCLEOTIDE SEQUENCE [LARGE SCALE GENOMIC DNA]</scope>
    <source>
        <strain evidence="2">Bat1K_MPI-CBG_1</strain>
    </source>
</reference>
<dbReference type="EMBL" id="JABVXQ010000004">
    <property type="protein sequence ID" value="KAF6114622.1"/>
    <property type="molecule type" value="Genomic_DNA"/>
</dbReference>
<sequence>MGVGARALGPRIGKERMVLRKSGYIEVSTSEGQGLQGGERKEPGGEQQGEGWPWGHLSMFGEGPPGHRQQRATLSLQGRALVPHSWGPQDLTNCTSTSLPCLCPVLSSRLSQPSWSLPALGQDKPLGQAEGP</sequence>
<evidence type="ECO:0000313" key="2">
    <source>
        <dbReference type="EMBL" id="KAF6114622.1"/>
    </source>
</evidence>
<accession>A0A834EHL3</accession>
<proteinExistence type="predicted"/>
<comment type="caution">
    <text evidence="2">The sequence shown here is derived from an EMBL/GenBank/DDBJ whole genome shotgun (WGS) entry which is preliminary data.</text>
</comment>
<protein>
    <submittedName>
        <fullName evidence="2">Uncharacterized protein</fullName>
    </submittedName>
</protein>
<feature type="region of interest" description="Disordered" evidence="1">
    <location>
        <begin position="28"/>
        <end position="69"/>
    </location>
</feature>
<name>A0A834EHL3_9CHIR</name>
<dbReference type="Proteomes" id="UP000664940">
    <property type="component" value="Unassembled WGS sequence"/>
</dbReference>
<gene>
    <name evidence="2" type="ORF">HJG60_010586</name>
</gene>
<dbReference type="AlphaFoldDB" id="A0A834EHL3"/>
<evidence type="ECO:0000313" key="3">
    <source>
        <dbReference type="Proteomes" id="UP000664940"/>
    </source>
</evidence>
<feature type="region of interest" description="Disordered" evidence="1">
    <location>
        <begin position="113"/>
        <end position="132"/>
    </location>
</feature>
<organism evidence="2 3">
    <name type="scientific">Phyllostomus discolor</name>
    <name type="common">pale spear-nosed bat</name>
    <dbReference type="NCBI Taxonomy" id="89673"/>
    <lineage>
        <taxon>Eukaryota</taxon>
        <taxon>Metazoa</taxon>
        <taxon>Chordata</taxon>
        <taxon>Craniata</taxon>
        <taxon>Vertebrata</taxon>
        <taxon>Euteleostomi</taxon>
        <taxon>Mammalia</taxon>
        <taxon>Eutheria</taxon>
        <taxon>Laurasiatheria</taxon>
        <taxon>Chiroptera</taxon>
        <taxon>Yangochiroptera</taxon>
        <taxon>Phyllostomidae</taxon>
        <taxon>Phyllostominae</taxon>
        <taxon>Phyllostomus</taxon>
    </lineage>
</organism>